<name>A0A0F8X8N3_9ZZZZ</name>
<dbReference type="AlphaFoldDB" id="A0A0F8X8N3"/>
<dbReference type="Pfam" id="PF13578">
    <property type="entry name" value="Methyltransf_24"/>
    <property type="match status" value="1"/>
</dbReference>
<evidence type="ECO:0008006" key="2">
    <source>
        <dbReference type="Google" id="ProtNLM"/>
    </source>
</evidence>
<proteinExistence type="predicted"/>
<gene>
    <name evidence="1" type="ORF">LCGC14_3055630</name>
</gene>
<reference evidence="1" key="1">
    <citation type="journal article" date="2015" name="Nature">
        <title>Complex archaea that bridge the gap between prokaryotes and eukaryotes.</title>
        <authorList>
            <person name="Spang A."/>
            <person name="Saw J.H."/>
            <person name="Jorgensen S.L."/>
            <person name="Zaremba-Niedzwiedzka K."/>
            <person name="Martijn J."/>
            <person name="Lind A.E."/>
            <person name="van Eijk R."/>
            <person name="Schleper C."/>
            <person name="Guy L."/>
            <person name="Ettema T.J."/>
        </authorList>
    </citation>
    <scope>NUCLEOTIDE SEQUENCE</scope>
</reference>
<organism evidence="1">
    <name type="scientific">marine sediment metagenome</name>
    <dbReference type="NCBI Taxonomy" id="412755"/>
    <lineage>
        <taxon>unclassified sequences</taxon>
        <taxon>metagenomes</taxon>
        <taxon>ecological metagenomes</taxon>
    </lineage>
</organism>
<feature type="non-terminal residue" evidence="1">
    <location>
        <position position="1"/>
    </location>
</feature>
<comment type="caution">
    <text evidence="1">The sequence shown here is derived from an EMBL/GenBank/DDBJ whole genome shotgun (WGS) entry which is preliminary data.</text>
</comment>
<sequence>RGAMARPRNRDLEPGTRKSGYPDRVSWLKSLPKGSVGAEVGVLKGGFTRWIEEIVRPSLYWVVDCWCGIPGSFGYGRDEVQVRFLSRVARKTAQPSLQGRVRILCGWSLEVAQHIPDGSLDWVYLDADHTGEGCKADLETWGKKVKKGGIIAGHDFIYGWACSVPEAVRKYLWSIGREMDCVHTTDKQSPPTFWFRK</sequence>
<dbReference type="Gene3D" id="3.40.50.150">
    <property type="entry name" value="Vaccinia Virus protein VP39"/>
    <property type="match status" value="1"/>
</dbReference>
<dbReference type="InterPro" id="IPR029063">
    <property type="entry name" value="SAM-dependent_MTases_sf"/>
</dbReference>
<dbReference type="SUPFAM" id="SSF53335">
    <property type="entry name" value="S-adenosyl-L-methionine-dependent methyltransferases"/>
    <property type="match status" value="1"/>
</dbReference>
<protein>
    <recommendedName>
        <fullName evidence="2">Class I SAM-dependent methyltransferase</fullName>
    </recommendedName>
</protein>
<accession>A0A0F8X8N3</accession>
<dbReference type="EMBL" id="LAZR01064543">
    <property type="protein sequence ID" value="KKK57320.1"/>
    <property type="molecule type" value="Genomic_DNA"/>
</dbReference>
<evidence type="ECO:0000313" key="1">
    <source>
        <dbReference type="EMBL" id="KKK57320.1"/>
    </source>
</evidence>